<accession>F3G6N6</accession>
<dbReference type="Proteomes" id="UP000004986">
    <property type="component" value="Unassembled WGS sequence"/>
</dbReference>
<organism evidence="1 2">
    <name type="scientific">Pseudomonas syringae pv. pisi str. 1704B</name>
    <dbReference type="NCBI Taxonomy" id="629263"/>
    <lineage>
        <taxon>Bacteria</taxon>
        <taxon>Pseudomonadati</taxon>
        <taxon>Pseudomonadota</taxon>
        <taxon>Gammaproteobacteria</taxon>
        <taxon>Pseudomonadales</taxon>
        <taxon>Pseudomonadaceae</taxon>
        <taxon>Pseudomonas</taxon>
        <taxon>Pseudomonas syringae</taxon>
    </lineage>
</organism>
<reference evidence="1 2" key="1">
    <citation type="journal article" date="2011" name="PLoS Pathog.">
        <title>Dynamic evolution of pathogenicity revealed by sequencing and comparative genomics of 19 Pseudomonas syringae isolates.</title>
        <authorList>
            <person name="Baltrus D.A."/>
            <person name="Nishimura M.T."/>
            <person name="Romanchuk A."/>
            <person name="Chang J.H."/>
            <person name="Mukhtar M.S."/>
            <person name="Cherkis K."/>
            <person name="Roach J."/>
            <person name="Grant S.R."/>
            <person name="Jones C.D."/>
            <person name="Dangl J.L."/>
        </authorList>
    </citation>
    <scope>NUCLEOTIDE SEQUENCE [LARGE SCALE GENOMIC DNA]</scope>
    <source>
        <strain evidence="1 2">1704B</strain>
    </source>
</reference>
<evidence type="ECO:0000313" key="2">
    <source>
        <dbReference type="Proteomes" id="UP000004986"/>
    </source>
</evidence>
<name>F3G6N6_PSESJ</name>
<comment type="caution">
    <text evidence="1">The sequence shown here is derived from an EMBL/GenBank/DDBJ whole genome shotgun (WGS) entry which is preliminary data.</text>
</comment>
<protein>
    <submittedName>
        <fullName evidence="1">Uncharacterized protein</fullName>
    </submittedName>
</protein>
<keyword evidence="2" id="KW-1185">Reference proteome</keyword>
<dbReference type="AlphaFoldDB" id="F3G6N6"/>
<dbReference type="EMBL" id="AEAI01000510">
    <property type="protein sequence ID" value="EGH42736.1"/>
    <property type="molecule type" value="Genomic_DNA"/>
</dbReference>
<evidence type="ECO:0000313" key="1">
    <source>
        <dbReference type="EMBL" id="EGH42736.1"/>
    </source>
</evidence>
<proteinExistence type="predicted"/>
<sequence length="115" mass="12572">MAGGDGFAVAGSDQVFIDQMNRYRPSESSNGITDHYCHFCACLKVYTLATDDCQNVAVGLVHQMVCKRLFDLKAFDQVIGRSTEQLAQIAQVLALMALDKCLSCSADGLLIIHIR</sequence>
<dbReference type="BioCyc" id="PSYR629263:G11X0-1708-MONOMER"/>
<gene>
    <name evidence="1" type="ORF">PSYPI_10175</name>
</gene>
<dbReference type="HOGENOM" id="CLU_2106930_0_0_6"/>